<organism evidence="11 12">
    <name type="scientific">Symbiodinium pilosum</name>
    <name type="common">Dinoflagellate</name>
    <dbReference type="NCBI Taxonomy" id="2952"/>
    <lineage>
        <taxon>Eukaryota</taxon>
        <taxon>Sar</taxon>
        <taxon>Alveolata</taxon>
        <taxon>Dinophyceae</taxon>
        <taxon>Suessiales</taxon>
        <taxon>Symbiodiniaceae</taxon>
        <taxon>Symbiodinium</taxon>
    </lineage>
</organism>
<feature type="compositionally biased region" description="Basic residues" evidence="8">
    <location>
        <begin position="598"/>
        <end position="623"/>
    </location>
</feature>
<evidence type="ECO:0000256" key="2">
    <source>
        <dbReference type="ARBA" id="ARBA00022448"/>
    </source>
</evidence>
<dbReference type="AlphaFoldDB" id="A0A812T5R8"/>
<dbReference type="GO" id="GO:0005789">
    <property type="term" value="C:endoplasmic reticulum membrane"/>
    <property type="evidence" value="ECO:0007669"/>
    <property type="project" value="TreeGrafter"/>
</dbReference>
<dbReference type="SUPFAM" id="SSF54791">
    <property type="entry name" value="Eukaryotic type KH-domain (KH-domain type I)"/>
    <property type="match status" value="1"/>
</dbReference>
<feature type="region of interest" description="Disordered" evidence="8">
    <location>
        <begin position="422"/>
        <end position="461"/>
    </location>
</feature>
<keyword evidence="2" id="KW-0813">Transport</keyword>
<dbReference type="OrthoDB" id="438495at2759"/>
<dbReference type="Gene3D" id="3.10.450.40">
    <property type="match status" value="1"/>
</dbReference>
<feature type="region of interest" description="Disordered" evidence="8">
    <location>
        <begin position="594"/>
        <end position="623"/>
    </location>
</feature>
<reference evidence="11" key="1">
    <citation type="submission" date="2021-02" db="EMBL/GenBank/DDBJ databases">
        <authorList>
            <person name="Dougan E. K."/>
            <person name="Rhodes N."/>
            <person name="Thang M."/>
            <person name="Chan C."/>
        </authorList>
    </citation>
    <scope>NUCLEOTIDE SEQUENCE</scope>
</reference>
<evidence type="ECO:0000313" key="12">
    <source>
        <dbReference type="Proteomes" id="UP000649617"/>
    </source>
</evidence>
<evidence type="ECO:0000256" key="9">
    <source>
        <dbReference type="SAM" id="Phobius"/>
    </source>
</evidence>
<dbReference type="Proteomes" id="UP000649617">
    <property type="component" value="Unassembled WGS sequence"/>
</dbReference>
<gene>
    <name evidence="11" type="primary">UTR2</name>
    <name evidence="11" type="ORF">SPIL2461_LOCUS13104</name>
</gene>
<feature type="transmembrane region" description="Helical" evidence="9">
    <location>
        <begin position="81"/>
        <end position="100"/>
    </location>
</feature>
<dbReference type="InterPro" id="IPR012677">
    <property type="entry name" value="Nucleotide-bd_a/b_plait_sf"/>
</dbReference>
<dbReference type="PANTHER" id="PTHR10778">
    <property type="entry name" value="SOLUTE CARRIER FAMILY 35 MEMBER B"/>
    <property type="match status" value="1"/>
</dbReference>
<keyword evidence="6 9" id="KW-0472">Membrane</keyword>
<protein>
    <submittedName>
        <fullName evidence="11">UTR2 protein</fullName>
    </submittedName>
</protein>
<feature type="domain" description="XRRM" evidence="10">
    <location>
        <begin position="462"/>
        <end position="620"/>
    </location>
</feature>
<feature type="transmembrane region" description="Helical" evidence="9">
    <location>
        <begin position="133"/>
        <end position="149"/>
    </location>
</feature>
<evidence type="ECO:0000313" key="11">
    <source>
        <dbReference type="EMBL" id="CAE7505527.1"/>
    </source>
</evidence>
<dbReference type="EMBL" id="CAJNIZ010028113">
    <property type="protein sequence ID" value="CAE7505527.1"/>
    <property type="molecule type" value="Genomic_DNA"/>
</dbReference>
<comment type="subcellular location">
    <subcellularLocation>
        <location evidence="1">Membrane</location>
        <topology evidence="1">Multi-pass membrane protein</topology>
    </subcellularLocation>
</comment>
<dbReference type="Pfam" id="PF11523">
    <property type="entry name" value="DUF3223"/>
    <property type="match status" value="1"/>
</dbReference>
<evidence type="ECO:0000256" key="7">
    <source>
        <dbReference type="PROSITE-ProRule" id="PRU00117"/>
    </source>
</evidence>
<dbReference type="InterPro" id="IPR013657">
    <property type="entry name" value="SCL35B1-4/HUT1"/>
</dbReference>
<dbReference type="GO" id="GO:1990904">
    <property type="term" value="C:ribonucleoprotein complex"/>
    <property type="evidence" value="ECO:0007669"/>
    <property type="project" value="UniProtKB-UniRule"/>
</dbReference>
<evidence type="ECO:0000256" key="5">
    <source>
        <dbReference type="ARBA" id="ARBA00022989"/>
    </source>
</evidence>
<dbReference type="InterPro" id="IPR014886">
    <property type="entry name" value="La_xRRM"/>
</dbReference>
<comment type="caution">
    <text evidence="11">The sequence shown here is derived from an EMBL/GenBank/DDBJ whole genome shotgun (WGS) entry which is preliminary data.</text>
</comment>
<evidence type="ECO:0000256" key="6">
    <source>
        <dbReference type="ARBA" id="ARBA00023136"/>
    </source>
</evidence>
<dbReference type="GO" id="GO:0003723">
    <property type="term" value="F:RNA binding"/>
    <property type="evidence" value="ECO:0007669"/>
    <property type="project" value="UniProtKB-UniRule"/>
</dbReference>
<dbReference type="Gene3D" id="3.30.70.330">
    <property type="match status" value="2"/>
</dbReference>
<feature type="transmembrane region" description="Helical" evidence="9">
    <location>
        <begin position="41"/>
        <end position="61"/>
    </location>
</feature>
<keyword evidence="3 9" id="KW-0812">Transmembrane</keyword>
<accession>A0A812T5R8</accession>
<dbReference type="InterPro" id="IPR036612">
    <property type="entry name" value="KH_dom_type_1_sf"/>
</dbReference>
<evidence type="ECO:0000256" key="3">
    <source>
        <dbReference type="ARBA" id="ARBA00022692"/>
    </source>
</evidence>
<feature type="transmembrane region" description="Helical" evidence="9">
    <location>
        <begin position="12"/>
        <end position="35"/>
    </location>
</feature>
<keyword evidence="4 7" id="KW-0694">RNA-binding</keyword>
<feature type="region of interest" description="Disordered" evidence="8">
    <location>
        <begin position="506"/>
        <end position="525"/>
    </location>
</feature>
<evidence type="ECO:0000256" key="4">
    <source>
        <dbReference type="ARBA" id="ARBA00022884"/>
    </source>
</evidence>
<dbReference type="PANTHER" id="PTHR10778:SF8">
    <property type="entry name" value="ADENOSINE 3'-PHOSPHO 5'-PHOSPHOSULFATE TRANSPORTER 2"/>
    <property type="match status" value="1"/>
</dbReference>
<name>A0A812T5R8_SYMPI</name>
<dbReference type="GO" id="GO:0000139">
    <property type="term" value="C:Golgi membrane"/>
    <property type="evidence" value="ECO:0007669"/>
    <property type="project" value="TreeGrafter"/>
</dbReference>
<feature type="transmembrane region" description="Helical" evidence="9">
    <location>
        <begin position="203"/>
        <end position="224"/>
    </location>
</feature>
<dbReference type="PROSITE" id="PS50084">
    <property type="entry name" value="KH_TYPE_1"/>
    <property type="match status" value="1"/>
</dbReference>
<keyword evidence="5 9" id="KW-1133">Transmembrane helix</keyword>
<dbReference type="Pfam" id="PF08449">
    <property type="entry name" value="UAA"/>
    <property type="match status" value="1"/>
</dbReference>
<dbReference type="InterPro" id="IPR035979">
    <property type="entry name" value="RBD_domain_sf"/>
</dbReference>
<evidence type="ECO:0000256" key="1">
    <source>
        <dbReference type="ARBA" id="ARBA00004141"/>
    </source>
</evidence>
<keyword evidence="12" id="KW-1185">Reference proteome</keyword>
<dbReference type="SUPFAM" id="SSF54928">
    <property type="entry name" value="RNA-binding domain, RBD"/>
    <property type="match status" value="1"/>
</dbReference>
<evidence type="ECO:0000259" key="10">
    <source>
        <dbReference type="PROSITE" id="PS51939"/>
    </source>
</evidence>
<dbReference type="Pfam" id="PF08777">
    <property type="entry name" value="RRM_3"/>
    <property type="match status" value="1"/>
</dbReference>
<sequence>MRRKPDFFGVPWLLLELSAVVVTLHGIAAVCTEFVFQTEGFVFGLFYTFAQCFTFMVLALVQSMVRGLPGLSFSAIRGSAVAGYAVPVSHGCGILSYVYVNYTTAMVFKSAKVPSVLIGARLVNKTATTARELLWAFCMMIGLLLFASGDVRESARFTPLGLLLIAVNLVGSTLTANLQQVVLQPQNLQASSACAPCVHGVMLVQYAVAAGVLLVHTLITGEFAEALRWYFQNRPASFFTCLDNILTYLGLEAVMCITKEFDAARGESLAELEQLSGAKILVSDEAVDGQYAVKIEGKPVAVSRARVLLEDKLLHAPGGKEEAPVIAIAGRPFKDREELVGHIRSIQAATPDGSLLGPEDAFFVFHLATFHPNFVEKMTAPVVGFKYGPHEAFVGNKCFSVVRADGSEEGISVMKCVESALPKKGQGRGTKRDREDGDRDELAKDSAHAGGEEPPAAKPRREMQAGCVLIIEGLPGSCCYEEVKEALKAFGDVRFVEFLRDGPSASKAEAKEEATEMSGDEVEGGEEHLCVEADAEAETCDTEMTSARARFADAEAATAAAEGFKELDGNVLSCRVLDGEEEKQFWERLWQKAESRQAKGKGKWSKDRKGKGKKGKGKGKRTK</sequence>
<feature type="compositionally biased region" description="Basic and acidic residues" evidence="8">
    <location>
        <begin position="430"/>
        <end position="451"/>
    </location>
</feature>
<feature type="transmembrane region" description="Helical" evidence="9">
    <location>
        <begin position="161"/>
        <end position="183"/>
    </location>
</feature>
<dbReference type="PROSITE" id="PS51939">
    <property type="entry name" value="XRRM"/>
    <property type="match status" value="1"/>
</dbReference>
<dbReference type="GO" id="GO:0046964">
    <property type="term" value="F:3'-phosphoadenosine 5'-phosphosulfate transmembrane transporter activity"/>
    <property type="evidence" value="ECO:0007669"/>
    <property type="project" value="TreeGrafter"/>
</dbReference>
<proteinExistence type="predicted"/>
<evidence type="ECO:0000256" key="8">
    <source>
        <dbReference type="SAM" id="MobiDB-lite"/>
    </source>
</evidence>